<dbReference type="EMBL" id="JBAFSM010000010">
    <property type="protein sequence ID" value="MEG3436837.1"/>
    <property type="molecule type" value="Genomic_DNA"/>
</dbReference>
<keyword evidence="1" id="KW-0732">Signal</keyword>
<evidence type="ECO:0000256" key="1">
    <source>
        <dbReference type="SAM" id="SignalP"/>
    </source>
</evidence>
<proteinExistence type="predicted"/>
<dbReference type="RefSeq" id="WP_332864303.1">
    <property type="nucleotide sequence ID" value="NZ_JBAFSM010000010.1"/>
</dbReference>
<name>A0AAW9QSB3_9CHRO</name>
<dbReference type="AlphaFoldDB" id="A0AAW9QSB3"/>
<feature type="chain" id="PRO_5043891919" evidence="1">
    <location>
        <begin position="21"/>
        <end position="109"/>
    </location>
</feature>
<gene>
    <name evidence="2" type="ORF">V0288_06865</name>
</gene>
<accession>A0AAW9QSB3</accession>
<dbReference type="Proteomes" id="UP001328733">
    <property type="component" value="Unassembled WGS sequence"/>
</dbReference>
<sequence>MNRVFLASLAIALTSPGVLANEAQTLQIQPTQPPANDFFKPVSDMIDGLQKQGISIADPSDPMALRYRVGAPCSGCSVYLGTGVANPRTARDNNLGVNLGVGFTLPLSR</sequence>
<feature type="signal peptide" evidence="1">
    <location>
        <begin position="1"/>
        <end position="20"/>
    </location>
</feature>
<comment type="caution">
    <text evidence="2">The sequence shown here is derived from an EMBL/GenBank/DDBJ whole genome shotgun (WGS) entry which is preliminary data.</text>
</comment>
<evidence type="ECO:0000313" key="2">
    <source>
        <dbReference type="EMBL" id="MEG3436837.1"/>
    </source>
</evidence>
<evidence type="ECO:0000313" key="3">
    <source>
        <dbReference type="Proteomes" id="UP001328733"/>
    </source>
</evidence>
<organism evidence="2 3">
    <name type="scientific">Pannus brasiliensis CCIBt3594</name>
    <dbReference type="NCBI Taxonomy" id="1427578"/>
    <lineage>
        <taxon>Bacteria</taxon>
        <taxon>Bacillati</taxon>
        <taxon>Cyanobacteriota</taxon>
        <taxon>Cyanophyceae</taxon>
        <taxon>Oscillatoriophycideae</taxon>
        <taxon>Chroococcales</taxon>
        <taxon>Microcystaceae</taxon>
        <taxon>Pannus</taxon>
    </lineage>
</organism>
<reference evidence="2 3" key="1">
    <citation type="submission" date="2024-01" db="EMBL/GenBank/DDBJ databases">
        <title>Genomic insights into the taxonomy and metabolism of the cyanobacterium Pannus brasiliensis CCIBt3594.</title>
        <authorList>
            <person name="Machado M."/>
            <person name="Botero N.B."/>
            <person name="Andreote A.P.D."/>
            <person name="Feitosa A.M.T."/>
            <person name="Popin R."/>
            <person name="Sivonen K."/>
            <person name="Fiore M.F."/>
        </authorList>
    </citation>
    <scope>NUCLEOTIDE SEQUENCE [LARGE SCALE GENOMIC DNA]</scope>
    <source>
        <strain evidence="2 3">CCIBt3594</strain>
    </source>
</reference>
<keyword evidence="3" id="KW-1185">Reference proteome</keyword>
<protein>
    <submittedName>
        <fullName evidence="2">Uncharacterized protein</fullName>
    </submittedName>
</protein>